<dbReference type="PANTHER" id="PTHR34701:SF1">
    <property type="entry name" value="TRANSCRIPTIONAL REGULATOR MRAZ"/>
    <property type="match status" value="1"/>
</dbReference>
<dbReference type="InterPro" id="IPR035644">
    <property type="entry name" value="MraZ_C"/>
</dbReference>
<protein>
    <recommendedName>
        <fullName evidence="1 7">Transcriptional regulator MraZ</fullName>
    </recommendedName>
</protein>
<dbReference type="InterPro" id="IPR020603">
    <property type="entry name" value="MraZ_dom"/>
</dbReference>
<comment type="subunit">
    <text evidence="7">Forms oligomers.</text>
</comment>
<dbReference type="InterPro" id="IPR007159">
    <property type="entry name" value="SpoVT-AbrB_dom"/>
</dbReference>
<evidence type="ECO:0000256" key="4">
    <source>
        <dbReference type="ARBA" id="ARBA00023015"/>
    </source>
</evidence>
<dbReference type="HAMAP" id="MF_01008">
    <property type="entry name" value="MraZ"/>
    <property type="match status" value="1"/>
</dbReference>
<dbReference type="AlphaFoldDB" id="K1KFX3"/>
<evidence type="ECO:0000256" key="2">
    <source>
        <dbReference type="ARBA" id="ARBA00022490"/>
    </source>
</evidence>
<dbReference type="GO" id="GO:2000143">
    <property type="term" value="P:negative regulation of DNA-templated transcription initiation"/>
    <property type="evidence" value="ECO:0007669"/>
    <property type="project" value="TreeGrafter"/>
</dbReference>
<feature type="domain" description="SpoVT-AbrB" evidence="8">
    <location>
        <begin position="60"/>
        <end position="103"/>
    </location>
</feature>
<dbReference type="STRING" id="742823.HMPREF9465_01661"/>
<dbReference type="InterPro" id="IPR035642">
    <property type="entry name" value="MraZ_N"/>
</dbReference>
<comment type="similarity">
    <text evidence="7">Belongs to the MraZ family.</text>
</comment>
<dbReference type="CDD" id="cd16320">
    <property type="entry name" value="MraZ_N"/>
    <property type="match status" value="1"/>
</dbReference>
<keyword evidence="3" id="KW-0677">Repeat</keyword>
<dbReference type="Gene3D" id="3.40.1550.20">
    <property type="entry name" value="Transcriptional regulator MraZ domain"/>
    <property type="match status" value="1"/>
</dbReference>
<dbReference type="Proteomes" id="UP000005835">
    <property type="component" value="Unassembled WGS sequence"/>
</dbReference>
<evidence type="ECO:0000256" key="5">
    <source>
        <dbReference type="ARBA" id="ARBA00023125"/>
    </source>
</evidence>
<keyword evidence="10" id="KW-1185">Reference proteome</keyword>
<keyword evidence="5 7" id="KW-0238">DNA-binding</keyword>
<dbReference type="CDD" id="cd16321">
    <property type="entry name" value="MraZ_C"/>
    <property type="match status" value="1"/>
</dbReference>
<dbReference type="EMBL" id="ADMG01000037">
    <property type="protein sequence ID" value="EKB30614.1"/>
    <property type="molecule type" value="Genomic_DNA"/>
</dbReference>
<gene>
    <name evidence="7" type="primary">mraZ</name>
    <name evidence="9" type="ORF">HMPREF9465_01661</name>
</gene>
<evidence type="ECO:0000313" key="9">
    <source>
        <dbReference type="EMBL" id="EKB30614.1"/>
    </source>
</evidence>
<dbReference type="SUPFAM" id="SSF89447">
    <property type="entry name" value="AbrB/MazE/MraZ-like"/>
    <property type="match status" value="1"/>
</dbReference>
<dbReference type="InterPro" id="IPR003444">
    <property type="entry name" value="MraZ"/>
</dbReference>
<accession>K1KFX3</accession>
<comment type="subcellular location">
    <subcellularLocation>
        <location evidence="7">Cytoplasm</location>
        <location evidence="7">Nucleoid</location>
    </subcellularLocation>
</comment>
<name>K1KFX3_9BURK</name>
<keyword evidence="4 7" id="KW-0805">Transcription regulation</keyword>
<dbReference type="InterPro" id="IPR037914">
    <property type="entry name" value="SpoVT-AbrB_sf"/>
</dbReference>
<proteinExistence type="inferred from homology"/>
<organism evidence="9 10">
    <name type="scientific">Sutterella wadsworthensis 2_1_59BFAA</name>
    <dbReference type="NCBI Taxonomy" id="742823"/>
    <lineage>
        <taxon>Bacteria</taxon>
        <taxon>Pseudomonadati</taxon>
        <taxon>Pseudomonadota</taxon>
        <taxon>Betaproteobacteria</taxon>
        <taxon>Burkholderiales</taxon>
        <taxon>Sutterellaceae</taxon>
        <taxon>Sutterella</taxon>
    </lineage>
</organism>
<evidence type="ECO:0000256" key="6">
    <source>
        <dbReference type="ARBA" id="ARBA00023163"/>
    </source>
</evidence>
<keyword evidence="2 7" id="KW-0963">Cytoplasm</keyword>
<dbReference type="Pfam" id="PF02381">
    <property type="entry name" value="MraZ"/>
    <property type="match status" value="1"/>
</dbReference>
<dbReference type="GO" id="GO:0009295">
    <property type="term" value="C:nucleoid"/>
    <property type="evidence" value="ECO:0007669"/>
    <property type="project" value="UniProtKB-SubCell"/>
</dbReference>
<dbReference type="GO" id="GO:0000976">
    <property type="term" value="F:transcription cis-regulatory region binding"/>
    <property type="evidence" value="ECO:0007669"/>
    <property type="project" value="TreeGrafter"/>
</dbReference>
<feature type="domain" description="SpoVT-AbrB" evidence="8">
    <location>
        <begin position="1"/>
        <end position="34"/>
    </location>
</feature>
<evidence type="ECO:0000256" key="7">
    <source>
        <dbReference type="HAMAP-Rule" id="MF_01008"/>
    </source>
</evidence>
<dbReference type="PROSITE" id="PS51740">
    <property type="entry name" value="SPOVT_ABRB"/>
    <property type="match status" value="2"/>
</dbReference>
<dbReference type="PANTHER" id="PTHR34701">
    <property type="entry name" value="TRANSCRIPTIONAL REGULATOR MRAZ"/>
    <property type="match status" value="1"/>
</dbReference>
<evidence type="ECO:0000259" key="8">
    <source>
        <dbReference type="PROSITE" id="PS51740"/>
    </source>
</evidence>
<dbReference type="GO" id="GO:0003700">
    <property type="term" value="F:DNA-binding transcription factor activity"/>
    <property type="evidence" value="ECO:0007669"/>
    <property type="project" value="UniProtKB-UniRule"/>
</dbReference>
<dbReference type="GO" id="GO:0005737">
    <property type="term" value="C:cytoplasm"/>
    <property type="evidence" value="ECO:0007669"/>
    <property type="project" value="UniProtKB-UniRule"/>
</dbReference>
<comment type="caution">
    <text evidence="9">The sequence shown here is derived from an EMBL/GenBank/DDBJ whole genome shotgun (WGS) entry which is preliminary data.</text>
</comment>
<sequence>MPARHREALAVSCAGKVTVTRHPDGCLVLYPAPVWEEKRRALAKLPYSARAFVRYVLGSAVDLEPDRAGRILIPSELRQMCGLDREVALIGMGEHFELWDRSTLEAREREALAAELDAADFSF</sequence>
<evidence type="ECO:0000256" key="3">
    <source>
        <dbReference type="ARBA" id="ARBA00022737"/>
    </source>
</evidence>
<evidence type="ECO:0000256" key="1">
    <source>
        <dbReference type="ARBA" id="ARBA00013860"/>
    </source>
</evidence>
<dbReference type="eggNOG" id="COG2001">
    <property type="taxonomic scope" value="Bacteria"/>
</dbReference>
<reference evidence="9 10" key="1">
    <citation type="submission" date="2012-05" db="EMBL/GenBank/DDBJ databases">
        <title>The Genome Sequence of Sutterella wadsworthensis 2_1_59BFAA.</title>
        <authorList>
            <consortium name="The Broad Institute Genome Sequencing Platform"/>
            <person name="Earl A."/>
            <person name="Ward D."/>
            <person name="Feldgarden M."/>
            <person name="Gevers D."/>
            <person name="Daigneault M."/>
            <person name="Strauss J."/>
            <person name="Allen-Vercoe E."/>
            <person name="Walker B."/>
            <person name="Young S.K."/>
            <person name="Zeng Q."/>
            <person name="Gargeya S."/>
            <person name="Fitzgerald M."/>
            <person name="Haas B."/>
            <person name="Abouelleil A."/>
            <person name="Alvarado L."/>
            <person name="Arachchi H.M."/>
            <person name="Berlin A.M."/>
            <person name="Chapman S.B."/>
            <person name="Goldberg J."/>
            <person name="Griggs A."/>
            <person name="Gujja S."/>
            <person name="Hansen M."/>
            <person name="Howarth C."/>
            <person name="Imamovic A."/>
            <person name="Larimer J."/>
            <person name="McCowen C."/>
            <person name="Montmayeur A."/>
            <person name="Murphy C."/>
            <person name="Neiman D."/>
            <person name="Pearson M."/>
            <person name="Priest M."/>
            <person name="Roberts A."/>
            <person name="Saif S."/>
            <person name="Shea T."/>
            <person name="Sisk P."/>
            <person name="Sykes S."/>
            <person name="Wortman J."/>
            <person name="Nusbaum C."/>
            <person name="Birren B."/>
        </authorList>
    </citation>
    <scope>NUCLEOTIDE SEQUENCE [LARGE SCALE GENOMIC DNA]</scope>
    <source>
        <strain evidence="9 10">2_1_59BFAA</strain>
    </source>
</reference>
<keyword evidence="6 7" id="KW-0804">Transcription</keyword>
<dbReference type="InterPro" id="IPR038619">
    <property type="entry name" value="MraZ_sf"/>
</dbReference>
<evidence type="ECO:0000313" key="10">
    <source>
        <dbReference type="Proteomes" id="UP000005835"/>
    </source>
</evidence>
<dbReference type="PATRIC" id="fig|742823.3.peg.1656"/>
<dbReference type="HOGENOM" id="CLU_107907_2_1_4"/>